<gene>
    <name evidence="2" type="ORF">HNY73_013422</name>
</gene>
<dbReference type="EMBL" id="JABXBU010001863">
    <property type="protein sequence ID" value="KAF8783230.1"/>
    <property type="molecule type" value="Genomic_DNA"/>
</dbReference>
<reference evidence="2" key="2">
    <citation type="submission" date="2020-06" db="EMBL/GenBank/DDBJ databases">
        <authorList>
            <person name="Sheffer M."/>
        </authorList>
    </citation>
    <scope>NUCLEOTIDE SEQUENCE</scope>
</reference>
<evidence type="ECO:0000313" key="2">
    <source>
        <dbReference type="EMBL" id="KAF8783230.1"/>
    </source>
</evidence>
<protein>
    <submittedName>
        <fullName evidence="2">Uncharacterized protein</fullName>
    </submittedName>
</protein>
<keyword evidence="3" id="KW-1185">Reference proteome</keyword>
<dbReference type="AlphaFoldDB" id="A0A8T0EYT1"/>
<proteinExistence type="predicted"/>
<feature type="transmembrane region" description="Helical" evidence="1">
    <location>
        <begin position="6"/>
        <end position="26"/>
    </location>
</feature>
<dbReference type="OrthoDB" id="6406680at2759"/>
<evidence type="ECO:0000313" key="3">
    <source>
        <dbReference type="Proteomes" id="UP000807504"/>
    </source>
</evidence>
<dbReference type="Proteomes" id="UP000807504">
    <property type="component" value="Unassembled WGS sequence"/>
</dbReference>
<dbReference type="OMA" id="IPMVCCH"/>
<comment type="caution">
    <text evidence="2">The sequence shown here is derived from an EMBL/GenBank/DDBJ whole genome shotgun (WGS) entry which is preliminary data.</text>
</comment>
<keyword evidence="1" id="KW-0472">Membrane</keyword>
<reference evidence="2" key="1">
    <citation type="journal article" date="2020" name="bioRxiv">
        <title>Chromosome-level reference genome of the European wasp spider Argiope bruennichi: a resource for studies on range expansion and evolutionary adaptation.</title>
        <authorList>
            <person name="Sheffer M.M."/>
            <person name="Hoppe A."/>
            <person name="Krehenwinkel H."/>
            <person name="Uhl G."/>
            <person name="Kuss A.W."/>
            <person name="Jensen L."/>
            <person name="Jensen C."/>
            <person name="Gillespie R.G."/>
            <person name="Hoff K.J."/>
            <person name="Prost S."/>
        </authorList>
    </citation>
    <scope>NUCLEOTIDE SEQUENCE</scope>
</reference>
<keyword evidence="1" id="KW-1133">Transmembrane helix</keyword>
<keyword evidence="1" id="KW-0812">Transmembrane</keyword>
<evidence type="ECO:0000256" key="1">
    <source>
        <dbReference type="SAM" id="Phobius"/>
    </source>
</evidence>
<sequence>MAMPHFLFYSIVVVCLACICNAILIGRLRQKEEPASNVVPTSRFLFPKGDDMPSCKTDQGLWGMCVDVRMCYAARRAINAGNHPVRCGWINNFVPKVCCHPDQVQYPKMVFRPQRYNRSQRRHDYY</sequence>
<name>A0A8T0EYT1_ARGBR</name>
<accession>A0A8T0EYT1</accession>
<organism evidence="2 3">
    <name type="scientific">Argiope bruennichi</name>
    <name type="common">Wasp spider</name>
    <name type="synonym">Aranea bruennichi</name>
    <dbReference type="NCBI Taxonomy" id="94029"/>
    <lineage>
        <taxon>Eukaryota</taxon>
        <taxon>Metazoa</taxon>
        <taxon>Ecdysozoa</taxon>
        <taxon>Arthropoda</taxon>
        <taxon>Chelicerata</taxon>
        <taxon>Arachnida</taxon>
        <taxon>Araneae</taxon>
        <taxon>Araneomorphae</taxon>
        <taxon>Entelegynae</taxon>
        <taxon>Araneoidea</taxon>
        <taxon>Araneidae</taxon>
        <taxon>Argiope</taxon>
    </lineage>
</organism>